<dbReference type="InterPro" id="IPR029063">
    <property type="entry name" value="SAM-dependent_MTases_sf"/>
</dbReference>
<comment type="caution">
    <text evidence="1">The sequence shown here is derived from an EMBL/GenBank/DDBJ whole genome shotgun (WGS) entry which is preliminary data.</text>
</comment>
<dbReference type="Proteomes" id="UP001143480">
    <property type="component" value="Unassembled WGS sequence"/>
</dbReference>
<reference evidence="1" key="1">
    <citation type="journal article" date="2014" name="Int. J. Syst. Evol. Microbiol.">
        <title>Complete genome sequence of Corynebacterium casei LMG S-19264T (=DSM 44701T), isolated from a smear-ripened cheese.</title>
        <authorList>
            <consortium name="US DOE Joint Genome Institute (JGI-PGF)"/>
            <person name="Walter F."/>
            <person name="Albersmeier A."/>
            <person name="Kalinowski J."/>
            <person name="Ruckert C."/>
        </authorList>
    </citation>
    <scope>NUCLEOTIDE SEQUENCE</scope>
    <source>
        <strain evidence="1">VKM Ac-1321</strain>
    </source>
</reference>
<dbReference type="PANTHER" id="PTHR43167">
    <property type="entry name" value="PUTATIVE (AFU_ORTHOLOGUE AFUA_6G01830)-RELATED"/>
    <property type="match status" value="1"/>
</dbReference>
<keyword evidence="2" id="KW-1185">Reference proteome</keyword>
<dbReference type="Gene3D" id="3.40.50.150">
    <property type="entry name" value="Vaccinia Virus protein VP39"/>
    <property type="match status" value="1"/>
</dbReference>
<dbReference type="CDD" id="cd02440">
    <property type="entry name" value="AdoMet_MTases"/>
    <property type="match status" value="1"/>
</dbReference>
<proteinExistence type="predicted"/>
<dbReference type="SUPFAM" id="SSF53335">
    <property type="entry name" value="S-adenosyl-L-methionine-dependent methyltransferases"/>
    <property type="match status" value="1"/>
</dbReference>
<organism evidence="1 2">
    <name type="scientific">Dactylosporangium matsuzakiense</name>
    <dbReference type="NCBI Taxonomy" id="53360"/>
    <lineage>
        <taxon>Bacteria</taxon>
        <taxon>Bacillati</taxon>
        <taxon>Actinomycetota</taxon>
        <taxon>Actinomycetes</taxon>
        <taxon>Micromonosporales</taxon>
        <taxon>Micromonosporaceae</taxon>
        <taxon>Dactylosporangium</taxon>
    </lineage>
</organism>
<sequence>MNIVESAYARATAGNFGQSCDPAVGRLLATLAAGLPGRARVLEIGTGVGVGTAWIVSGLLPRTDVSVTSIESDEATAAIARSAQWPAFVEFKVNDALDYLETPGEGFDLIFADASGGKIEGLDRTLANLNPRGTLIVDDMTPVEGWPEDFRVKQDGVRRALLADPGLVAVELAHGTGVIIGVRRPPAG</sequence>
<dbReference type="PANTHER" id="PTHR43167:SF1">
    <property type="entry name" value="PUTATIVE (AFU_ORTHOLOGUE AFUA_6G01830)-RELATED"/>
    <property type="match status" value="1"/>
</dbReference>
<gene>
    <name evidence="1" type="ORF">GCM10017581_044520</name>
</gene>
<dbReference type="Pfam" id="PF13578">
    <property type="entry name" value="Methyltransf_24"/>
    <property type="match status" value="1"/>
</dbReference>
<dbReference type="AlphaFoldDB" id="A0A9W6NM71"/>
<evidence type="ECO:0000313" key="2">
    <source>
        <dbReference type="Proteomes" id="UP001143480"/>
    </source>
</evidence>
<dbReference type="EMBL" id="BSFP01000025">
    <property type="protein sequence ID" value="GLL02710.1"/>
    <property type="molecule type" value="Genomic_DNA"/>
</dbReference>
<reference evidence="1" key="2">
    <citation type="submission" date="2023-01" db="EMBL/GenBank/DDBJ databases">
        <authorList>
            <person name="Sun Q."/>
            <person name="Evtushenko L."/>
        </authorList>
    </citation>
    <scope>NUCLEOTIDE SEQUENCE</scope>
    <source>
        <strain evidence="1">VKM Ac-1321</strain>
    </source>
</reference>
<name>A0A9W6NM71_9ACTN</name>
<protein>
    <recommendedName>
        <fullName evidence="3">O-methyltransferase YrrM</fullName>
    </recommendedName>
</protein>
<dbReference type="RefSeq" id="WP_261960654.1">
    <property type="nucleotide sequence ID" value="NZ_BAAAXA010000001.1"/>
</dbReference>
<evidence type="ECO:0000313" key="1">
    <source>
        <dbReference type="EMBL" id="GLL02710.1"/>
    </source>
</evidence>
<evidence type="ECO:0008006" key="3">
    <source>
        <dbReference type="Google" id="ProtNLM"/>
    </source>
</evidence>
<accession>A0A9W6NM71</accession>